<accession>A0AC61R632</accession>
<name>A0AC61R632_9FIRM</name>
<dbReference type="Proteomes" id="UP000308836">
    <property type="component" value="Unassembled WGS sequence"/>
</dbReference>
<dbReference type="EMBL" id="SRYG01000020">
    <property type="protein sequence ID" value="TGY65278.1"/>
    <property type="molecule type" value="Genomic_DNA"/>
</dbReference>
<keyword evidence="2" id="KW-1185">Reference proteome</keyword>
<evidence type="ECO:0000313" key="2">
    <source>
        <dbReference type="Proteomes" id="UP000308836"/>
    </source>
</evidence>
<protein>
    <submittedName>
        <fullName evidence="1">N-acetyltransferase family protein</fullName>
    </submittedName>
</protein>
<proteinExistence type="predicted"/>
<organism evidence="1 2">
    <name type="scientific">Dubosiella muris</name>
    <dbReference type="NCBI Taxonomy" id="3038133"/>
    <lineage>
        <taxon>Bacteria</taxon>
        <taxon>Bacillati</taxon>
        <taxon>Bacillota</taxon>
        <taxon>Erysipelotrichia</taxon>
        <taxon>Erysipelotrichales</taxon>
        <taxon>Erysipelotrichaceae</taxon>
        <taxon>Dubosiella</taxon>
    </lineage>
</organism>
<reference evidence="1" key="1">
    <citation type="submission" date="2019-04" db="EMBL/GenBank/DDBJ databases">
        <title>Microbes associate with the intestines of laboratory mice.</title>
        <authorList>
            <person name="Navarre W."/>
            <person name="Wong E."/>
            <person name="Huang K."/>
            <person name="Tropini C."/>
            <person name="Ng K."/>
            <person name="Yu B."/>
        </authorList>
    </citation>
    <scope>NUCLEOTIDE SEQUENCE</scope>
    <source>
        <strain evidence="1">NM09_H32</strain>
    </source>
</reference>
<comment type="caution">
    <text evidence="1">The sequence shown here is derived from an EMBL/GenBank/DDBJ whole genome shotgun (WGS) entry which is preliminary data.</text>
</comment>
<sequence>MIRIAQVEDIPAIYEIYCFYVEHGEALFDLRPQPFEAFQRMWKQQLAMYPAVVAERDGSVIGYAAAHPAFSKDAYQFCMELSIYFMPGDHFGLAGPLYEALERFLIVQGCRWIVACITETNEASLRFHEARGFVWSGALPACGHKHGGWHGVVWYRKELNADPKRWIPFSEVIALEAKRSD</sequence>
<evidence type="ECO:0000313" key="1">
    <source>
        <dbReference type="EMBL" id="TGY65278.1"/>
    </source>
</evidence>
<gene>
    <name evidence="1" type="ORF">E5336_09650</name>
</gene>